<dbReference type="Pfam" id="PF01020">
    <property type="entry name" value="Ribosomal_L40e"/>
    <property type="match status" value="1"/>
</dbReference>
<evidence type="ECO:0000256" key="8">
    <source>
        <dbReference type="ARBA" id="ARBA00022843"/>
    </source>
</evidence>
<evidence type="ECO:0000313" key="15">
    <source>
        <dbReference type="Proteomes" id="UP000077755"/>
    </source>
</evidence>
<proteinExistence type="inferred from homology"/>
<dbReference type="Proteomes" id="UP000077755">
    <property type="component" value="Chromosome 6"/>
</dbReference>
<dbReference type="InterPro" id="IPR050158">
    <property type="entry name" value="Ubiquitin_ubiquitin-like"/>
</dbReference>
<evidence type="ECO:0000256" key="10">
    <source>
        <dbReference type="ARBA" id="ARBA00023242"/>
    </source>
</evidence>
<comment type="subcellular location">
    <subcellularLocation>
        <location evidence="3">Cytoplasm</location>
    </subcellularLocation>
    <subcellularLocation>
        <location evidence="2">Nucleus</location>
    </subcellularLocation>
</comment>
<evidence type="ECO:0000256" key="1">
    <source>
        <dbReference type="ARBA" id="ARBA00002241"/>
    </source>
</evidence>
<reference evidence="14" key="1">
    <citation type="journal article" date="2016" name="Nat. Genet.">
        <title>A high-quality carrot genome assembly provides new insights into carotenoid accumulation and asterid genome evolution.</title>
        <authorList>
            <person name="Iorizzo M."/>
            <person name="Ellison S."/>
            <person name="Senalik D."/>
            <person name="Zeng P."/>
            <person name="Satapoomin P."/>
            <person name="Huang J."/>
            <person name="Bowman M."/>
            <person name="Iovene M."/>
            <person name="Sanseverino W."/>
            <person name="Cavagnaro P."/>
            <person name="Yildiz M."/>
            <person name="Macko-Podgorni A."/>
            <person name="Moranska E."/>
            <person name="Grzebelus E."/>
            <person name="Grzebelus D."/>
            <person name="Ashrafi H."/>
            <person name="Zheng Z."/>
            <person name="Cheng S."/>
            <person name="Spooner D."/>
            <person name="Van Deynze A."/>
            <person name="Simon P."/>
        </authorList>
    </citation>
    <scope>NUCLEOTIDE SEQUENCE</scope>
    <source>
        <tissue evidence="14">Leaf</tissue>
    </source>
</reference>
<keyword evidence="10" id="KW-0539">Nucleus</keyword>
<evidence type="ECO:0000256" key="9">
    <source>
        <dbReference type="ARBA" id="ARBA00022980"/>
    </source>
</evidence>
<dbReference type="Pfam" id="PF00240">
    <property type="entry name" value="ubiquitin"/>
    <property type="match status" value="1"/>
</dbReference>
<evidence type="ECO:0000256" key="5">
    <source>
        <dbReference type="ARBA" id="ARBA00010570"/>
    </source>
</evidence>
<keyword evidence="15" id="KW-1185">Reference proteome</keyword>
<dbReference type="InterPro" id="IPR000626">
    <property type="entry name" value="Ubiquitin-like_dom"/>
</dbReference>
<evidence type="ECO:0000259" key="13">
    <source>
        <dbReference type="PROSITE" id="PS50053"/>
    </source>
</evidence>
<evidence type="ECO:0000256" key="12">
    <source>
        <dbReference type="ARBA" id="ARBA00035124"/>
    </source>
</evidence>
<dbReference type="GO" id="GO:0005737">
    <property type="term" value="C:cytoplasm"/>
    <property type="evidence" value="ECO:0007669"/>
    <property type="project" value="UniProtKB-SubCell"/>
</dbReference>
<comment type="similarity">
    <text evidence="4">In the N-terminal section; belongs to the ubiquitin family.</text>
</comment>
<keyword evidence="9" id="KW-0689">Ribosomal protein</keyword>
<dbReference type="AlphaFoldDB" id="A0AAF0XEG7"/>
<dbReference type="SUPFAM" id="SSF54236">
    <property type="entry name" value="Ubiquitin-like"/>
    <property type="match status" value="1"/>
</dbReference>
<dbReference type="GO" id="GO:0005634">
    <property type="term" value="C:nucleus"/>
    <property type="evidence" value="ECO:0007669"/>
    <property type="project" value="UniProtKB-SubCell"/>
</dbReference>
<name>A0AAF0XEG7_DAUCS</name>
<dbReference type="EMBL" id="CP093348">
    <property type="protein sequence ID" value="WOH06761.1"/>
    <property type="molecule type" value="Genomic_DNA"/>
</dbReference>
<dbReference type="GO" id="GO:0003735">
    <property type="term" value="F:structural constituent of ribosome"/>
    <property type="evidence" value="ECO:0007669"/>
    <property type="project" value="InterPro"/>
</dbReference>
<reference evidence="14" key="2">
    <citation type="submission" date="2022-03" db="EMBL/GenBank/DDBJ databases">
        <title>Draft title - Genomic analysis of global carrot germplasm unveils the trajectory of domestication and the origin of high carotenoid orange carrot.</title>
        <authorList>
            <person name="Iorizzo M."/>
            <person name="Ellison S."/>
            <person name="Senalik D."/>
            <person name="Macko-Podgorni A."/>
            <person name="Grzebelus D."/>
            <person name="Bostan H."/>
            <person name="Rolling W."/>
            <person name="Curaba J."/>
            <person name="Simon P."/>
        </authorList>
    </citation>
    <scope>NUCLEOTIDE SEQUENCE</scope>
    <source>
        <tissue evidence="14">Leaf</tissue>
    </source>
</reference>
<evidence type="ECO:0000256" key="11">
    <source>
        <dbReference type="ARBA" id="ARBA00023274"/>
    </source>
</evidence>
<dbReference type="PANTHER" id="PTHR10666">
    <property type="entry name" value="UBIQUITIN"/>
    <property type="match status" value="1"/>
</dbReference>
<evidence type="ECO:0000256" key="2">
    <source>
        <dbReference type="ARBA" id="ARBA00004123"/>
    </source>
</evidence>
<comment type="similarity">
    <text evidence="5">In the C-terminal section; belongs to the eukaryotic ribosomal protein eL40 family.</text>
</comment>
<evidence type="ECO:0000256" key="6">
    <source>
        <dbReference type="ARBA" id="ARBA00022490"/>
    </source>
</evidence>
<dbReference type="InterPro" id="IPR029071">
    <property type="entry name" value="Ubiquitin-like_domsf"/>
</dbReference>
<evidence type="ECO:0000256" key="4">
    <source>
        <dbReference type="ARBA" id="ARBA00008373"/>
    </source>
</evidence>
<dbReference type="Gene3D" id="3.10.20.90">
    <property type="entry name" value="Phosphatidylinositol 3-kinase Catalytic Subunit, Chain A, domain 1"/>
    <property type="match status" value="1"/>
</dbReference>
<dbReference type="Gene3D" id="4.10.1060.50">
    <property type="match status" value="1"/>
</dbReference>
<dbReference type="SMART" id="SM01377">
    <property type="entry name" value="Ribosomal_L40e"/>
    <property type="match status" value="1"/>
</dbReference>
<comment type="function">
    <text evidence="1">Component of the 60S subunit of the ribosome.</text>
</comment>
<dbReference type="InterPro" id="IPR038587">
    <property type="entry name" value="Ribosomal_eL40_sf"/>
</dbReference>
<protein>
    <recommendedName>
        <fullName evidence="13">Ubiquitin-like domain-containing protein</fullName>
    </recommendedName>
</protein>
<dbReference type="InterPro" id="IPR019956">
    <property type="entry name" value="Ubiquitin_dom"/>
</dbReference>
<comment type="subunit">
    <text evidence="12">Part of the 60S ribosomal subunit.</text>
</comment>
<keyword evidence="7" id="KW-1017">Isopeptide bond</keyword>
<dbReference type="SUPFAM" id="SSF57829">
    <property type="entry name" value="Zn-binding ribosomal proteins"/>
    <property type="match status" value="1"/>
</dbReference>
<organism evidence="14 15">
    <name type="scientific">Daucus carota subsp. sativus</name>
    <name type="common">Carrot</name>
    <dbReference type="NCBI Taxonomy" id="79200"/>
    <lineage>
        <taxon>Eukaryota</taxon>
        <taxon>Viridiplantae</taxon>
        <taxon>Streptophyta</taxon>
        <taxon>Embryophyta</taxon>
        <taxon>Tracheophyta</taxon>
        <taxon>Spermatophyta</taxon>
        <taxon>Magnoliopsida</taxon>
        <taxon>eudicotyledons</taxon>
        <taxon>Gunneridae</taxon>
        <taxon>Pentapetalae</taxon>
        <taxon>asterids</taxon>
        <taxon>campanulids</taxon>
        <taxon>Apiales</taxon>
        <taxon>Apiaceae</taxon>
        <taxon>Apioideae</taxon>
        <taxon>Scandiceae</taxon>
        <taxon>Daucinae</taxon>
        <taxon>Daucus</taxon>
        <taxon>Daucus sect. Daucus</taxon>
    </lineage>
</organism>
<dbReference type="PRINTS" id="PR00348">
    <property type="entry name" value="UBIQUITIN"/>
</dbReference>
<dbReference type="SMART" id="SM00213">
    <property type="entry name" value="UBQ"/>
    <property type="match status" value="1"/>
</dbReference>
<dbReference type="GO" id="GO:0003729">
    <property type="term" value="F:mRNA binding"/>
    <property type="evidence" value="ECO:0007669"/>
    <property type="project" value="UniProtKB-ARBA"/>
</dbReference>
<evidence type="ECO:0000313" key="14">
    <source>
        <dbReference type="EMBL" id="WOH06761.1"/>
    </source>
</evidence>
<dbReference type="PROSITE" id="PS50053">
    <property type="entry name" value="UBIQUITIN_2"/>
    <property type="match status" value="1"/>
</dbReference>
<feature type="domain" description="Ubiquitin-like" evidence="13">
    <location>
        <begin position="4"/>
        <end position="79"/>
    </location>
</feature>
<gene>
    <name evidence="14" type="ORF">DCAR_0626189</name>
</gene>
<dbReference type="GO" id="GO:0006412">
    <property type="term" value="P:translation"/>
    <property type="evidence" value="ECO:0007669"/>
    <property type="project" value="InterPro"/>
</dbReference>
<keyword evidence="11" id="KW-0687">Ribonucleoprotein</keyword>
<keyword evidence="8" id="KW-0832">Ubl conjugation</keyword>
<evidence type="ECO:0000256" key="3">
    <source>
        <dbReference type="ARBA" id="ARBA00004496"/>
    </source>
</evidence>
<evidence type="ECO:0000256" key="7">
    <source>
        <dbReference type="ARBA" id="ARBA00022499"/>
    </source>
</evidence>
<dbReference type="InterPro" id="IPR011332">
    <property type="entry name" value="Ribosomal_zn-bd"/>
</dbReference>
<sequence length="141" mass="15824">MQIIFVKSLDSKTIALDVKSSDSVEFVKRLIVQESEAGADAEEMRLVFAGKELEDYHVVADYEIQNESTVDVLVRLRGGKGGHGRIDPNLIVLAQKYNQKKMICRKCYARLDIRAKNCRKKKCGHSNQLRPKSVLDSKGSG</sequence>
<accession>A0AAF0XEG7</accession>
<dbReference type="GO" id="GO:0005840">
    <property type="term" value="C:ribosome"/>
    <property type="evidence" value="ECO:0007669"/>
    <property type="project" value="UniProtKB-KW"/>
</dbReference>
<dbReference type="FunFam" id="4.10.1060.50:FF:000001">
    <property type="entry name" value="ubiquitin-60S ribosomal protein L40"/>
    <property type="match status" value="1"/>
</dbReference>
<keyword evidence="6" id="KW-0963">Cytoplasm</keyword>
<dbReference type="GO" id="GO:1990904">
    <property type="term" value="C:ribonucleoprotein complex"/>
    <property type="evidence" value="ECO:0007669"/>
    <property type="project" value="UniProtKB-KW"/>
</dbReference>
<dbReference type="InterPro" id="IPR001975">
    <property type="entry name" value="Ribosomal_eL40_dom"/>
</dbReference>